<organism evidence="10 11">
    <name type="scientific">Colletotrichum destructivum</name>
    <dbReference type="NCBI Taxonomy" id="34406"/>
    <lineage>
        <taxon>Eukaryota</taxon>
        <taxon>Fungi</taxon>
        <taxon>Dikarya</taxon>
        <taxon>Ascomycota</taxon>
        <taxon>Pezizomycotina</taxon>
        <taxon>Sordariomycetes</taxon>
        <taxon>Hypocreomycetidae</taxon>
        <taxon>Glomerellales</taxon>
        <taxon>Glomerellaceae</taxon>
        <taxon>Colletotrichum</taxon>
        <taxon>Colletotrichum destructivum species complex</taxon>
    </lineage>
</organism>
<keyword evidence="11" id="KW-1185">Reference proteome</keyword>
<keyword evidence="3" id="KW-0862">Zinc</keyword>
<dbReference type="InterPro" id="IPR001138">
    <property type="entry name" value="Zn2Cys6_DnaBD"/>
</dbReference>
<dbReference type="GO" id="GO:0008270">
    <property type="term" value="F:zinc ion binding"/>
    <property type="evidence" value="ECO:0007669"/>
    <property type="project" value="InterPro"/>
</dbReference>
<dbReference type="GO" id="GO:0000981">
    <property type="term" value="F:DNA-binding transcription factor activity, RNA polymerase II-specific"/>
    <property type="evidence" value="ECO:0007669"/>
    <property type="project" value="InterPro"/>
</dbReference>
<dbReference type="AlphaFoldDB" id="A0AAX4ILA1"/>
<dbReference type="GO" id="GO:0043565">
    <property type="term" value="F:sequence-specific DNA binding"/>
    <property type="evidence" value="ECO:0007669"/>
    <property type="project" value="TreeGrafter"/>
</dbReference>
<dbReference type="InterPro" id="IPR052202">
    <property type="entry name" value="Yeast_MetPath_Reg"/>
</dbReference>
<dbReference type="PANTHER" id="PTHR47782">
    <property type="entry name" value="ZN(II)2CYS6 TRANSCRIPTION FACTOR (EUROFUNG)-RELATED"/>
    <property type="match status" value="1"/>
</dbReference>
<keyword evidence="7" id="KW-0539">Nucleus</keyword>
<feature type="coiled-coil region" evidence="8">
    <location>
        <begin position="414"/>
        <end position="441"/>
    </location>
</feature>
<dbReference type="InterPro" id="IPR036864">
    <property type="entry name" value="Zn2-C6_fun-type_DNA-bd_sf"/>
</dbReference>
<dbReference type="GO" id="GO:0045944">
    <property type="term" value="P:positive regulation of transcription by RNA polymerase II"/>
    <property type="evidence" value="ECO:0007669"/>
    <property type="project" value="TreeGrafter"/>
</dbReference>
<dbReference type="Pfam" id="PF00172">
    <property type="entry name" value="Zn_clus"/>
    <property type="match status" value="1"/>
</dbReference>
<dbReference type="KEGG" id="cdet:87945307"/>
<reference evidence="11" key="1">
    <citation type="journal article" date="2023" name="bioRxiv">
        <title>Complete genome of the Medicago anthracnose fungus, Colletotrichum destructivum, reveals a mini-chromosome-like region within a core chromosome.</title>
        <authorList>
            <person name="Lapalu N."/>
            <person name="Simon A."/>
            <person name="Lu A."/>
            <person name="Plaumann P.-L."/>
            <person name="Amselem J."/>
            <person name="Pigne S."/>
            <person name="Auger A."/>
            <person name="Koch C."/>
            <person name="Dallery J.-F."/>
            <person name="O'Connell R.J."/>
        </authorList>
    </citation>
    <scope>NUCLEOTIDE SEQUENCE [LARGE SCALE GENOMIC DNA]</scope>
    <source>
        <strain evidence="11">CBS 520.97</strain>
    </source>
</reference>
<dbReference type="PROSITE" id="PS00463">
    <property type="entry name" value="ZN2_CY6_FUNGAL_1"/>
    <property type="match status" value="1"/>
</dbReference>
<comment type="subcellular location">
    <subcellularLocation>
        <location evidence="1">Nucleus</location>
    </subcellularLocation>
</comment>
<evidence type="ECO:0000256" key="3">
    <source>
        <dbReference type="ARBA" id="ARBA00022833"/>
    </source>
</evidence>
<dbReference type="Proteomes" id="UP001322277">
    <property type="component" value="Chromosome 5"/>
</dbReference>
<keyword evidence="5" id="KW-0238">DNA-binding</keyword>
<dbReference type="Pfam" id="PF04082">
    <property type="entry name" value="Fungal_trans"/>
    <property type="match status" value="1"/>
</dbReference>
<accession>A0AAX4ILA1</accession>
<gene>
    <name evidence="10" type="ORF">CDEST_08804</name>
</gene>
<dbReference type="Gene3D" id="4.10.240.10">
    <property type="entry name" value="Zn(2)-C6 fungal-type DNA-binding domain"/>
    <property type="match status" value="1"/>
</dbReference>
<dbReference type="InterPro" id="IPR007219">
    <property type="entry name" value="XnlR_reg_dom"/>
</dbReference>
<dbReference type="PROSITE" id="PS50048">
    <property type="entry name" value="ZN2_CY6_FUNGAL_2"/>
    <property type="match status" value="1"/>
</dbReference>
<dbReference type="SUPFAM" id="SSF57701">
    <property type="entry name" value="Zn2/Cys6 DNA-binding domain"/>
    <property type="match status" value="1"/>
</dbReference>
<evidence type="ECO:0000256" key="2">
    <source>
        <dbReference type="ARBA" id="ARBA00022723"/>
    </source>
</evidence>
<evidence type="ECO:0000256" key="4">
    <source>
        <dbReference type="ARBA" id="ARBA00023015"/>
    </source>
</evidence>
<dbReference type="CDD" id="cd12148">
    <property type="entry name" value="fungal_TF_MHR"/>
    <property type="match status" value="1"/>
</dbReference>
<keyword evidence="2" id="KW-0479">Metal-binding</keyword>
<dbReference type="SMART" id="SM00906">
    <property type="entry name" value="Fungal_trans"/>
    <property type="match status" value="1"/>
</dbReference>
<dbReference type="SMART" id="SM00066">
    <property type="entry name" value="GAL4"/>
    <property type="match status" value="1"/>
</dbReference>
<protein>
    <recommendedName>
        <fullName evidence="9">Zn(2)-C6 fungal-type domain-containing protein</fullName>
    </recommendedName>
</protein>
<evidence type="ECO:0000256" key="5">
    <source>
        <dbReference type="ARBA" id="ARBA00023125"/>
    </source>
</evidence>
<dbReference type="CDD" id="cd00067">
    <property type="entry name" value="GAL4"/>
    <property type="match status" value="1"/>
</dbReference>
<evidence type="ECO:0000256" key="8">
    <source>
        <dbReference type="SAM" id="Coils"/>
    </source>
</evidence>
<keyword evidence="4" id="KW-0805">Transcription regulation</keyword>
<evidence type="ECO:0000256" key="7">
    <source>
        <dbReference type="ARBA" id="ARBA00023242"/>
    </source>
</evidence>
<feature type="domain" description="Zn(2)-C6 fungal-type" evidence="9">
    <location>
        <begin position="16"/>
        <end position="46"/>
    </location>
</feature>
<name>A0AAX4ILA1_9PEZI</name>
<dbReference type="RefSeq" id="XP_062781014.1">
    <property type="nucleotide sequence ID" value="XM_062924963.1"/>
</dbReference>
<proteinExistence type="predicted"/>
<keyword evidence="8" id="KW-0175">Coiled coil</keyword>
<dbReference type="GO" id="GO:0006351">
    <property type="term" value="P:DNA-templated transcription"/>
    <property type="evidence" value="ECO:0007669"/>
    <property type="project" value="InterPro"/>
</dbReference>
<sequence>MDPSWEERFPPTISKACSRCHARKVKCDLRVPRCSTCHRQNEQCNITDRVTYSYAAVKSLQDRIVELQGRLDSLSRDSSNQHATTLEQSRFDNIRKEAEEIGVLAIGIPHSHSERIYMGSATGSTFARIFFKQIDLEQPYSISRSTRGDFAILDQEFIQKNAALPPQPVAVFLLQTYISHIHLWWPFVSLPFLRSSFSRIYEDPTRCTVYQRFLVLLVLALASATRSDNQEYRRMMDLNSPADYFQTGLRFFFNFLNHPRDIQSLHAVLLLSLWVLESNVRSHGDDLWHLSRYAMSAAIEMGLHRRSVVAGDFSSDDREVRNRTWWCVYSLERQVAVITGRVLSVRDHAIDAPKPSISSLDELTAAEAQVAPIVHRLNVKIFNHLVRLRQISGRILESVYIARAPDGRAARTTFQQICSEIKEVQKELEDWKREMTLLDFKGTREYSEMKVDYGLLLLLMYRPSPTFMIPSSEMVETCSRAVSGTVRQWVKLEFHYGITAVCRCFRHVHSILMVGLAGLYCDWHVKAMSRNPDSPLLHSHGSDVAACIELIERGIGRMKEEKLMKYRDLLQAARIKVYGPTTWQLPSGQTQMTDASSAPHVSSSDTLGAIPSGNLQYPMSFLGEGLETYMSQVTGYFDNTQLGLDEGLTAWFDTFMNEIQHSQNGT</sequence>
<evidence type="ECO:0000259" key="9">
    <source>
        <dbReference type="PROSITE" id="PS50048"/>
    </source>
</evidence>
<evidence type="ECO:0000313" key="10">
    <source>
        <dbReference type="EMBL" id="WQF83790.1"/>
    </source>
</evidence>
<keyword evidence="6" id="KW-0804">Transcription</keyword>
<dbReference type="PANTHER" id="PTHR47782:SF12">
    <property type="entry name" value="ZN(II)2CYS6 TRANSCRIPTION FACTOR (EUROFUNG)"/>
    <property type="match status" value="1"/>
</dbReference>
<dbReference type="GeneID" id="87945307"/>
<evidence type="ECO:0000256" key="6">
    <source>
        <dbReference type="ARBA" id="ARBA00023163"/>
    </source>
</evidence>
<dbReference type="GO" id="GO:0005634">
    <property type="term" value="C:nucleus"/>
    <property type="evidence" value="ECO:0007669"/>
    <property type="project" value="UniProtKB-SubCell"/>
</dbReference>
<evidence type="ECO:0000256" key="1">
    <source>
        <dbReference type="ARBA" id="ARBA00004123"/>
    </source>
</evidence>
<evidence type="ECO:0000313" key="11">
    <source>
        <dbReference type="Proteomes" id="UP001322277"/>
    </source>
</evidence>
<dbReference type="EMBL" id="CP137309">
    <property type="protein sequence ID" value="WQF83790.1"/>
    <property type="molecule type" value="Genomic_DNA"/>
</dbReference>